<reference evidence="1 2" key="1">
    <citation type="journal article" date="2016" name="Nat. Commun.">
        <title>Thousands of microbial genomes shed light on interconnected biogeochemical processes in an aquifer system.</title>
        <authorList>
            <person name="Anantharaman K."/>
            <person name="Brown C.T."/>
            <person name="Hug L.A."/>
            <person name="Sharon I."/>
            <person name="Castelle C.J."/>
            <person name="Probst A.J."/>
            <person name="Thomas B.C."/>
            <person name="Singh A."/>
            <person name="Wilkins M.J."/>
            <person name="Karaoz U."/>
            <person name="Brodie E.L."/>
            <person name="Williams K.H."/>
            <person name="Hubbard S.S."/>
            <person name="Banfield J.F."/>
        </authorList>
    </citation>
    <scope>NUCLEOTIDE SEQUENCE [LARGE SCALE GENOMIC DNA]</scope>
</reference>
<protein>
    <recommendedName>
        <fullName evidence="3">PEGA domain-containing protein</fullName>
    </recommendedName>
</protein>
<gene>
    <name evidence="1" type="ORF">A2427_04415</name>
</gene>
<evidence type="ECO:0000313" key="2">
    <source>
        <dbReference type="Proteomes" id="UP000176326"/>
    </source>
</evidence>
<dbReference type="Proteomes" id="UP000176326">
    <property type="component" value="Unassembled WGS sequence"/>
</dbReference>
<accession>A0A1G2ELP2</accession>
<comment type="caution">
    <text evidence="1">The sequence shown here is derived from an EMBL/GenBank/DDBJ whole genome shotgun (WGS) entry which is preliminary data.</text>
</comment>
<dbReference type="SUPFAM" id="SSF82171">
    <property type="entry name" value="DPP6 N-terminal domain-like"/>
    <property type="match status" value="1"/>
</dbReference>
<evidence type="ECO:0008006" key="3">
    <source>
        <dbReference type="Google" id="ProtNLM"/>
    </source>
</evidence>
<proteinExistence type="predicted"/>
<dbReference type="AlphaFoldDB" id="A0A1G2ELP2"/>
<evidence type="ECO:0000313" key="1">
    <source>
        <dbReference type="EMBL" id="OGZ26689.1"/>
    </source>
</evidence>
<name>A0A1G2ELP2_9BACT</name>
<organism evidence="1 2">
    <name type="scientific">Candidatus Nealsonbacteria bacterium RIFOXYC1_FULL_40_7</name>
    <dbReference type="NCBI Taxonomy" id="1801678"/>
    <lineage>
        <taxon>Bacteria</taxon>
        <taxon>Candidatus Nealsoniibacteriota</taxon>
    </lineage>
</organism>
<sequence length="463" mass="53557">MAKGKRILIFLALLILFLVAAPAAVMYCLGWRLDLKNGRITEPGMFYFKASPKTADVYLDGKLQKRTDIFFGSILIENLEPKEYEIEIKKDGYHGWKKKLAIQKREVTEAKNIILFPLNPNFSLISESAEYIYPAPDGRKIVIKEYDEVKKKWSLKILDTAKNSKTNLLSEEDLGKIKHEFSNISFSEDSERILLETKYQAKNRYFIVSLADGKFTEADFGNNVLDKIILHPSEKTKLFVAFSEKKTKNSVPEKNIYEVDLLKKITSGPLAKNISDFTISDRDAYWIDEEGFLLKSGLDFKNPRRMNVQKTVQKNLTLKTEGSEVFMESEQSLYIFNKKTLSFEKLLDGIKGYRLSPNSKQLLYFNDNELWILFLEKKHEQPHKEAGDKVLVSSEIIGDAFWHINNYIAYTSQNKVKISEIDDRGEFNSIEFFEMENPQMLYSQNNLYILSKGSIYSCQDLKN</sequence>
<dbReference type="EMBL" id="MHMN01000057">
    <property type="protein sequence ID" value="OGZ26689.1"/>
    <property type="molecule type" value="Genomic_DNA"/>
</dbReference>